<dbReference type="RefSeq" id="XP_043135929.1">
    <property type="nucleotide sequence ID" value="XM_043278118.1"/>
</dbReference>
<name>A0A7R7ZNL4_ASPCH</name>
<evidence type="ECO:0000313" key="1">
    <source>
        <dbReference type="EMBL" id="BCR87407.1"/>
    </source>
</evidence>
<accession>A0A7R7ZNL4</accession>
<reference evidence="1" key="2">
    <citation type="submission" date="2021-02" db="EMBL/GenBank/DDBJ databases">
        <title>Aspergillus chevalieri M1 genome sequence.</title>
        <authorList>
            <person name="Kadooka C."/>
            <person name="Mori K."/>
            <person name="Futagami T."/>
        </authorList>
    </citation>
    <scope>NUCLEOTIDE SEQUENCE</scope>
    <source>
        <strain evidence="1">M1</strain>
    </source>
</reference>
<proteinExistence type="predicted"/>
<dbReference type="Proteomes" id="UP000637239">
    <property type="component" value="Chromosome 3"/>
</dbReference>
<keyword evidence="2" id="KW-1185">Reference proteome</keyword>
<gene>
    <name evidence="1" type="ORF">ACHE_31394A</name>
</gene>
<evidence type="ECO:0000313" key="2">
    <source>
        <dbReference type="Proteomes" id="UP000637239"/>
    </source>
</evidence>
<organism evidence="1 2">
    <name type="scientific">Aspergillus chevalieri</name>
    <name type="common">Eurotium chevalieri</name>
    <dbReference type="NCBI Taxonomy" id="182096"/>
    <lineage>
        <taxon>Eukaryota</taxon>
        <taxon>Fungi</taxon>
        <taxon>Dikarya</taxon>
        <taxon>Ascomycota</taxon>
        <taxon>Pezizomycotina</taxon>
        <taxon>Eurotiomycetes</taxon>
        <taxon>Eurotiomycetidae</taxon>
        <taxon>Eurotiales</taxon>
        <taxon>Aspergillaceae</taxon>
        <taxon>Aspergillus</taxon>
        <taxon>Aspergillus subgen. Aspergillus</taxon>
    </lineage>
</organism>
<protein>
    <submittedName>
        <fullName evidence="1">Uncharacterized protein</fullName>
    </submittedName>
</protein>
<reference evidence="1" key="1">
    <citation type="submission" date="2021-01" db="EMBL/GenBank/DDBJ databases">
        <authorList>
            <consortium name="Aspergillus chevalieri M1 genome sequencing consortium"/>
            <person name="Kazuki M."/>
            <person name="Futagami T."/>
        </authorList>
    </citation>
    <scope>NUCLEOTIDE SEQUENCE</scope>
    <source>
        <strain evidence="1">M1</strain>
    </source>
</reference>
<sequence>MAVQARDTFWLKGQPYSLPEMLDYDALAPAFSKTPCINRGSKLKLIIVGMHLWRIGSSRLSTSPGAFFAQLPSQGFPDPDSDGPELLITLSHCGGHALSIFIEAGNPEIGLR</sequence>
<dbReference type="KEGG" id="ache:ACHE_31394A"/>
<dbReference type="EMBL" id="AP024418">
    <property type="protein sequence ID" value="BCR87407.1"/>
    <property type="molecule type" value="Genomic_DNA"/>
</dbReference>
<dbReference type="AlphaFoldDB" id="A0A7R7ZNL4"/>
<dbReference type="GeneID" id="66981766"/>